<proteinExistence type="predicted"/>
<gene>
    <name evidence="1" type="ORF">NT26_3304</name>
</gene>
<sequence>MPIDTSPQEGISQPRRTSRLKIKVRFDVVDVVKHKAFGFLLVAPLQRVEDGEMFSVAAT</sequence>
<dbReference type="AlphaFoldDB" id="L0NL45"/>
<keyword evidence="2" id="KW-1185">Reference proteome</keyword>
<name>L0NL45_9HYPH</name>
<evidence type="ECO:0000313" key="2">
    <source>
        <dbReference type="Proteomes" id="UP000010792"/>
    </source>
</evidence>
<reference evidence="1 2" key="1">
    <citation type="journal article" date="2013" name="Genome Biol. Evol.">
        <title>Life in an arsenic-containing gold mine: genome and physiology of the autotrophic arsenite-oxidizing bacterium rhizobium sp. NT-26.</title>
        <authorList>
            <person name="Andres J."/>
            <person name="Arsene-Ploetze F."/>
            <person name="Barbe V."/>
            <person name="Brochier-Armanet C."/>
            <person name="Cleiss-Arnold J."/>
            <person name="Coppee J.Y."/>
            <person name="Dillies M.A."/>
            <person name="Geist"/>
            <person name="L"/>
            <person name="Joublin A."/>
            <person name="Koechler S."/>
            <person name="Lassalle F."/>
            <person name="Marchal M."/>
            <person name="Medigue C."/>
            <person name="Muller D."/>
            <person name="Nesme X."/>
            <person name="Plewniak F."/>
            <person name="Proux C."/>
            <person name="Ramirez-Bahena M.H."/>
            <person name="Schenowitz C."/>
            <person name="Sismeiro O."/>
            <person name="Vallenet D."/>
            <person name="Santini J.M."/>
            <person name="Bertin P.N."/>
        </authorList>
    </citation>
    <scope>NUCLEOTIDE SEQUENCE [LARGE SCALE GENOMIC DNA]</scope>
    <source>
        <strain evidence="1 2">NT-26</strain>
    </source>
</reference>
<dbReference type="EMBL" id="FO082820">
    <property type="protein sequence ID" value="CCF21027.1"/>
    <property type="molecule type" value="Genomic_DNA"/>
</dbReference>
<accession>L0NL45</accession>
<dbReference type="KEGG" id="rht:NT26_3304"/>
<organism evidence="1 2">
    <name type="scientific">Pseudorhizobium banfieldiae</name>
    <dbReference type="NCBI Taxonomy" id="1125847"/>
    <lineage>
        <taxon>Bacteria</taxon>
        <taxon>Pseudomonadati</taxon>
        <taxon>Pseudomonadota</taxon>
        <taxon>Alphaproteobacteria</taxon>
        <taxon>Hyphomicrobiales</taxon>
        <taxon>Rhizobiaceae</taxon>
        <taxon>Rhizobium/Agrobacterium group</taxon>
        <taxon>Pseudorhizobium</taxon>
    </lineage>
</organism>
<dbReference type="Proteomes" id="UP000010792">
    <property type="component" value="Chromosome"/>
</dbReference>
<evidence type="ECO:0000313" key="1">
    <source>
        <dbReference type="EMBL" id="CCF21027.1"/>
    </source>
</evidence>
<protein>
    <submittedName>
        <fullName evidence="1">Uncharacterized protein</fullName>
    </submittedName>
</protein>